<dbReference type="AlphaFoldDB" id="A0A0D0BRC5"/>
<dbReference type="OrthoDB" id="2662290at2759"/>
<protein>
    <submittedName>
        <fullName evidence="1">Uncharacterized protein</fullName>
    </submittedName>
</protein>
<dbReference type="Proteomes" id="UP000053593">
    <property type="component" value="Unassembled WGS sequence"/>
</dbReference>
<sequence length="467" mass="52097">MRLPHCLSPFTTTMTAITATSQASPSRSNSSDSDGFTSPLIPSNFVATSPTTTAGLESLTESELYVRLLAPTKHGYPLWHSTADSNLPLEYRQTGVEIGDVVVLNDFGGFSYLFNAYRSADDPVNARRVPPNFSPLEIDPGSDNNNSNIVIRKPKAFGPGSHIVSNSSFFRKATIPSPCTFRFWTSKVPRQFGGGLVYTSSAPKGALLILPEGSRRVDLHHQHRTQLYNYATKFARSWYDYLNGPSDTSRQDPQQPQFGRQLQIPSNAIYLITGYDNARAYGAACFAHEYPQNDSQFGDLEVELELKPILPRSFRSTPRYTFSRVAYAAPTVGMDDVFERQTLCLFLRGFKIAVRETDEMESSSSSPSSPISNTGNSMGEAFIELVPMPERNQTYHPSDAINRWILRNHSEVDVAITHDDDWAFVIRDVSAHRSSKICDVAFFDVCTLPHTLGRRRNPIRRGIDPAY</sequence>
<proteinExistence type="predicted"/>
<dbReference type="EMBL" id="KN834847">
    <property type="protein sequence ID" value="KIK52189.1"/>
    <property type="molecule type" value="Genomic_DNA"/>
</dbReference>
<evidence type="ECO:0000313" key="1">
    <source>
        <dbReference type="EMBL" id="KIK52189.1"/>
    </source>
</evidence>
<organism evidence="1 2">
    <name type="scientific">Collybiopsis luxurians FD-317 M1</name>
    <dbReference type="NCBI Taxonomy" id="944289"/>
    <lineage>
        <taxon>Eukaryota</taxon>
        <taxon>Fungi</taxon>
        <taxon>Dikarya</taxon>
        <taxon>Basidiomycota</taxon>
        <taxon>Agaricomycotina</taxon>
        <taxon>Agaricomycetes</taxon>
        <taxon>Agaricomycetidae</taxon>
        <taxon>Agaricales</taxon>
        <taxon>Marasmiineae</taxon>
        <taxon>Omphalotaceae</taxon>
        <taxon>Collybiopsis</taxon>
        <taxon>Collybiopsis luxurians</taxon>
    </lineage>
</organism>
<accession>A0A0D0BRC5</accession>
<keyword evidence="2" id="KW-1185">Reference proteome</keyword>
<evidence type="ECO:0000313" key="2">
    <source>
        <dbReference type="Proteomes" id="UP000053593"/>
    </source>
</evidence>
<name>A0A0D0BRC5_9AGAR</name>
<reference evidence="1 2" key="1">
    <citation type="submission" date="2014-04" db="EMBL/GenBank/DDBJ databases">
        <title>Evolutionary Origins and Diversification of the Mycorrhizal Mutualists.</title>
        <authorList>
            <consortium name="DOE Joint Genome Institute"/>
            <consortium name="Mycorrhizal Genomics Consortium"/>
            <person name="Kohler A."/>
            <person name="Kuo A."/>
            <person name="Nagy L.G."/>
            <person name="Floudas D."/>
            <person name="Copeland A."/>
            <person name="Barry K.W."/>
            <person name="Cichocki N."/>
            <person name="Veneault-Fourrey C."/>
            <person name="LaButti K."/>
            <person name="Lindquist E.A."/>
            <person name="Lipzen A."/>
            <person name="Lundell T."/>
            <person name="Morin E."/>
            <person name="Murat C."/>
            <person name="Riley R."/>
            <person name="Ohm R."/>
            <person name="Sun H."/>
            <person name="Tunlid A."/>
            <person name="Henrissat B."/>
            <person name="Grigoriev I.V."/>
            <person name="Hibbett D.S."/>
            <person name="Martin F."/>
        </authorList>
    </citation>
    <scope>NUCLEOTIDE SEQUENCE [LARGE SCALE GENOMIC DNA]</scope>
    <source>
        <strain evidence="1 2">FD-317 M1</strain>
    </source>
</reference>
<dbReference type="HOGENOM" id="CLU_021108_6_1_1"/>
<gene>
    <name evidence="1" type="ORF">GYMLUDRAFT_265535</name>
</gene>